<name>A0A5N6YUT4_9EURO</name>
<gene>
    <name evidence="4" type="ORF">BDV28DRAFT_142549</name>
</gene>
<feature type="domain" description="Peroxisomal membrane protein PEX14-like KPWE" evidence="2">
    <location>
        <begin position="168"/>
        <end position="215"/>
    </location>
</feature>
<organism evidence="4 5">
    <name type="scientific">Aspergillus coremiiformis</name>
    <dbReference type="NCBI Taxonomy" id="138285"/>
    <lineage>
        <taxon>Eukaryota</taxon>
        <taxon>Fungi</taxon>
        <taxon>Dikarya</taxon>
        <taxon>Ascomycota</taxon>
        <taxon>Pezizomycotina</taxon>
        <taxon>Eurotiomycetes</taxon>
        <taxon>Eurotiomycetidae</taxon>
        <taxon>Eurotiales</taxon>
        <taxon>Aspergillaceae</taxon>
        <taxon>Aspergillus</taxon>
        <taxon>Aspergillus subgen. Circumdati</taxon>
    </lineage>
</organism>
<dbReference type="OrthoDB" id="9936937at2759"/>
<protein>
    <submittedName>
        <fullName evidence="4">Uncharacterized protein</fullName>
    </submittedName>
</protein>
<dbReference type="InterPro" id="IPR058841">
    <property type="entry name" value="HTH_76"/>
</dbReference>
<dbReference type="PANTHER" id="PTHR36855">
    <property type="entry name" value="CHROMOSOME 10, WHOLE GENOME SHOTGUN SEQUENCE"/>
    <property type="match status" value="1"/>
</dbReference>
<dbReference type="AlphaFoldDB" id="A0A5N6YUT4"/>
<accession>A0A5N6YUT4</accession>
<feature type="compositionally biased region" description="Polar residues" evidence="1">
    <location>
        <begin position="136"/>
        <end position="146"/>
    </location>
</feature>
<evidence type="ECO:0000256" key="1">
    <source>
        <dbReference type="SAM" id="MobiDB-lite"/>
    </source>
</evidence>
<dbReference type="Pfam" id="PF25871">
    <property type="entry name" value="HTH_76"/>
    <property type="match status" value="1"/>
</dbReference>
<feature type="region of interest" description="Disordered" evidence="1">
    <location>
        <begin position="204"/>
        <end position="236"/>
    </location>
</feature>
<evidence type="ECO:0000259" key="3">
    <source>
        <dbReference type="Pfam" id="PF25871"/>
    </source>
</evidence>
<proteinExistence type="predicted"/>
<dbReference type="PANTHER" id="PTHR36855:SF1">
    <property type="entry name" value="PEROXISOME MEMBRANE ANCHOR PROTEIN PEX14P N-TERMINAL DOMAIN-CONTAINING PROTEIN"/>
    <property type="match status" value="1"/>
</dbReference>
<dbReference type="Pfam" id="PF17733">
    <property type="entry name" value="KPWE_dom"/>
    <property type="match status" value="1"/>
</dbReference>
<reference evidence="5" key="1">
    <citation type="submission" date="2019-04" db="EMBL/GenBank/DDBJ databases">
        <title>Friends and foes A comparative genomics studyof 23 Aspergillus species from section Flavi.</title>
        <authorList>
            <consortium name="DOE Joint Genome Institute"/>
            <person name="Kjaerbolling I."/>
            <person name="Vesth T."/>
            <person name="Frisvad J.C."/>
            <person name="Nybo J.L."/>
            <person name="Theobald S."/>
            <person name="Kildgaard S."/>
            <person name="Isbrandt T."/>
            <person name="Kuo A."/>
            <person name="Sato A."/>
            <person name="Lyhne E.K."/>
            <person name="Kogle M.E."/>
            <person name="Wiebenga A."/>
            <person name="Kun R.S."/>
            <person name="Lubbers R.J."/>
            <person name="Makela M.R."/>
            <person name="Barry K."/>
            <person name="Chovatia M."/>
            <person name="Clum A."/>
            <person name="Daum C."/>
            <person name="Haridas S."/>
            <person name="He G."/>
            <person name="LaButti K."/>
            <person name="Lipzen A."/>
            <person name="Mondo S."/>
            <person name="Riley R."/>
            <person name="Salamov A."/>
            <person name="Simmons B.A."/>
            <person name="Magnuson J.K."/>
            <person name="Henrissat B."/>
            <person name="Mortensen U.H."/>
            <person name="Larsen T.O."/>
            <person name="Devries R.P."/>
            <person name="Grigoriev I.V."/>
            <person name="Machida M."/>
            <person name="Baker S.E."/>
            <person name="Andersen M.R."/>
        </authorList>
    </citation>
    <scope>NUCLEOTIDE SEQUENCE [LARGE SCALE GENOMIC DNA]</scope>
    <source>
        <strain evidence="5">CBS 553.77</strain>
    </source>
</reference>
<evidence type="ECO:0000313" key="5">
    <source>
        <dbReference type="Proteomes" id="UP000327118"/>
    </source>
</evidence>
<evidence type="ECO:0000259" key="2">
    <source>
        <dbReference type="Pfam" id="PF17733"/>
    </source>
</evidence>
<dbReference type="Proteomes" id="UP000327118">
    <property type="component" value="Unassembled WGS sequence"/>
</dbReference>
<feature type="compositionally biased region" description="Polar residues" evidence="1">
    <location>
        <begin position="153"/>
        <end position="162"/>
    </location>
</feature>
<evidence type="ECO:0000313" key="4">
    <source>
        <dbReference type="EMBL" id="KAE8348858.1"/>
    </source>
</evidence>
<dbReference type="EMBL" id="ML739386">
    <property type="protein sequence ID" value="KAE8348858.1"/>
    <property type="molecule type" value="Genomic_DNA"/>
</dbReference>
<feature type="domain" description="PEX14-like helix-turn-helix" evidence="3">
    <location>
        <begin position="51"/>
        <end position="123"/>
    </location>
</feature>
<dbReference type="InterPro" id="IPR040554">
    <property type="entry name" value="KPWE_PEX14_dom"/>
</dbReference>
<sequence>MNTIMSSMDNPTAVNKNIMALESSAHVPVDTTDNTDDRETQFSVSQHSETDIYERLKSYPFSTDREFAKGLAIILGHRDTPATETEIGRSDDLVLQAKCFYFSRREKLAHPVNSATYKAWLDSTLPVNSLSGNETIGTTSLNTSRADTPPSIELTNQKSTPVQDREPSYPSSFAHIVELITTGQPIHGIQQIPDTILAGHDTLSMKPKRRKPWEQEKASETATRPTEGGEYNSRFS</sequence>
<keyword evidence="5" id="KW-1185">Reference proteome</keyword>
<feature type="region of interest" description="Disordered" evidence="1">
    <location>
        <begin position="136"/>
        <end position="168"/>
    </location>
</feature>